<dbReference type="InterPro" id="IPR039582">
    <property type="entry name" value="THTPA"/>
</dbReference>
<evidence type="ECO:0000313" key="4">
    <source>
        <dbReference type="Proteomes" id="UP001530400"/>
    </source>
</evidence>
<dbReference type="Pfam" id="PF01928">
    <property type="entry name" value="CYTH"/>
    <property type="match status" value="1"/>
</dbReference>
<evidence type="ECO:0000256" key="1">
    <source>
        <dbReference type="SAM" id="SignalP"/>
    </source>
</evidence>
<dbReference type="InterPro" id="IPR033469">
    <property type="entry name" value="CYTH-like_dom_sf"/>
</dbReference>
<sequence>MLMAHLLRALASPPLCTSTCFINSPANINNPRRTLPSFLAPKTVPPYQFRMSSSDRHVPQLSSPQQSELEVEKKFPVPEDPTAFTNLKQTLTSLGFQITHEEEFVDWYFDLPAPNWHFSLNDIWIRYREKKWKMNNNYGWRGVWQVKRRSATDGDGGTGKDNDGMTVYQEYQGAAAKEMILDLLCSIDEESCNIVLDESESTMPGSGYNDVPHLDGAELLVPFSKFKTFRSCWQIIPDFVNDSNNKFVGLKVDIDRTDIGYAVGEVEAIFESNSNDGEVELQKKKIRELVDLLANGGTDEEAMSMGKLEYFLQVNSRQHYEACVKAGVIL</sequence>
<name>A0ABD3N8D2_9STRA</name>
<keyword evidence="4" id="KW-1185">Reference proteome</keyword>
<dbReference type="Gene3D" id="2.40.320.10">
    <property type="entry name" value="Hypothetical Protein Pfu-838710-001"/>
    <property type="match status" value="1"/>
</dbReference>
<dbReference type="SUPFAM" id="SSF55154">
    <property type="entry name" value="CYTH-like phosphatases"/>
    <property type="match status" value="1"/>
</dbReference>
<accession>A0ABD3N8D2</accession>
<gene>
    <name evidence="3" type="ORF">ACHAWO_008670</name>
</gene>
<feature type="domain" description="CYTH" evidence="2">
    <location>
        <begin position="69"/>
        <end position="289"/>
    </location>
</feature>
<comment type="caution">
    <text evidence="3">The sequence shown here is derived from an EMBL/GenBank/DDBJ whole genome shotgun (WGS) entry which is preliminary data.</text>
</comment>
<reference evidence="3 4" key="1">
    <citation type="submission" date="2024-10" db="EMBL/GenBank/DDBJ databases">
        <title>Updated reference genomes for cyclostephanoid diatoms.</title>
        <authorList>
            <person name="Roberts W.R."/>
            <person name="Alverson A.J."/>
        </authorList>
    </citation>
    <scope>NUCLEOTIDE SEQUENCE [LARGE SCALE GENOMIC DNA]</scope>
    <source>
        <strain evidence="3 4">AJA010-31</strain>
    </source>
</reference>
<dbReference type="PANTHER" id="PTHR14586">
    <property type="entry name" value="THIAMINE-TRIPHOSPHATASE"/>
    <property type="match status" value="1"/>
</dbReference>
<dbReference type="EMBL" id="JALLPJ020001279">
    <property type="protein sequence ID" value="KAL3771884.1"/>
    <property type="molecule type" value="Genomic_DNA"/>
</dbReference>
<proteinExistence type="predicted"/>
<organism evidence="3 4">
    <name type="scientific">Cyclotella atomus</name>
    <dbReference type="NCBI Taxonomy" id="382360"/>
    <lineage>
        <taxon>Eukaryota</taxon>
        <taxon>Sar</taxon>
        <taxon>Stramenopiles</taxon>
        <taxon>Ochrophyta</taxon>
        <taxon>Bacillariophyta</taxon>
        <taxon>Coscinodiscophyceae</taxon>
        <taxon>Thalassiosirophycidae</taxon>
        <taxon>Stephanodiscales</taxon>
        <taxon>Stephanodiscaceae</taxon>
        <taxon>Cyclotella</taxon>
    </lineage>
</organism>
<evidence type="ECO:0000313" key="3">
    <source>
        <dbReference type="EMBL" id="KAL3771884.1"/>
    </source>
</evidence>
<feature type="signal peptide" evidence="1">
    <location>
        <begin position="1"/>
        <end position="18"/>
    </location>
</feature>
<feature type="chain" id="PRO_5044878859" description="CYTH domain-containing protein" evidence="1">
    <location>
        <begin position="19"/>
        <end position="330"/>
    </location>
</feature>
<dbReference type="Proteomes" id="UP001530400">
    <property type="component" value="Unassembled WGS sequence"/>
</dbReference>
<dbReference type="PANTHER" id="PTHR14586:SF1">
    <property type="entry name" value="THIAMINE-TRIPHOSPHATASE"/>
    <property type="match status" value="1"/>
</dbReference>
<dbReference type="InterPro" id="IPR023577">
    <property type="entry name" value="CYTH_domain"/>
</dbReference>
<keyword evidence="1" id="KW-0732">Signal</keyword>
<dbReference type="AlphaFoldDB" id="A0ABD3N8D2"/>
<dbReference type="GO" id="GO:0016462">
    <property type="term" value="F:pyrophosphatase activity"/>
    <property type="evidence" value="ECO:0007669"/>
    <property type="project" value="UniProtKB-ARBA"/>
</dbReference>
<evidence type="ECO:0000259" key="2">
    <source>
        <dbReference type="Pfam" id="PF01928"/>
    </source>
</evidence>
<protein>
    <recommendedName>
        <fullName evidence="2">CYTH domain-containing protein</fullName>
    </recommendedName>
</protein>